<reference evidence="2" key="1">
    <citation type="submission" date="2020-09" db="EMBL/GenBank/DDBJ databases">
        <authorList>
            <person name="Kikuchi T."/>
        </authorList>
    </citation>
    <scope>NUCLEOTIDE SEQUENCE</scope>
    <source>
        <strain evidence="2">SH1</strain>
    </source>
</reference>
<keyword evidence="3" id="KW-1185">Reference proteome</keyword>
<sequence>MNFLAVFALIFVALCSVSTQYHYGMGGQYAPYYSNYNYQPQGLFYRSPAVYDASNTRSFGVSFGTGNGL</sequence>
<dbReference type="OrthoDB" id="10388986at2759"/>
<dbReference type="EMBL" id="CAJFCW020000005">
    <property type="protein sequence ID" value="CAG9119393.1"/>
    <property type="molecule type" value="Genomic_DNA"/>
</dbReference>
<evidence type="ECO:0000313" key="3">
    <source>
        <dbReference type="Proteomes" id="UP000614601"/>
    </source>
</evidence>
<dbReference type="Proteomes" id="UP000614601">
    <property type="component" value="Unassembled WGS sequence"/>
</dbReference>
<dbReference type="Proteomes" id="UP000783686">
    <property type="component" value="Unassembled WGS sequence"/>
</dbReference>
<dbReference type="EMBL" id="CAJFDH010000005">
    <property type="protein sequence ID" value="CAD5224015.1"/>
    <property type="molecule type" value="Genomic_DNA"/>
</dbReference>
<organism evidence="2 3">
    <name type="scientific">Bursaphelenchus okinawaensis</name>
    <dbReference type="NCBI Taxonomy" id="465554"/>
    <lineage>
        <taxon>Eukaryota</taxon>
        <taxon>Metazoa</taxon>
        <taxon>Ecdysozoa</taxon>
        <taxon>Nematoda</taxon>
        <taxon>Chromadorea</taxon>
        <taxon>Rhabditida</taxon>
        <taxon>Tylenchina</taxon>
        <taxon>Tylenchomorpha</taxon>
        <taxon>Aphelenchoidea</taxon>
        <taxon>Aphelenchoididae</taxon>
        <taxon>Bursaphelenchus</taxon>
    </lineage>
</organism>
<comment type="caution">
    <text evidence="2">The sequence shown here is derived from an EMBL/GenBank/DDBJ whole genome shotgun (WGS) entry which is preliminary data.</text>
</comment>
<gene>
    <name evidence="2" type="ORF">BOKJ2_LOCUS10785</name>
</gene>
<keyword evidence="1" id="KW-0732">Signal</keyword>
<feature type="signal peptide" evidence="1">
    <location>
        <begin position="1"/>
        <end position="19"/>
    </location>
</feature>
<evidence type="ECO:0000256" key="1">
    <source>
        <dbReference type="SAM" id="SignalP"/>
    </source>
</evidence>
<dbReference type="AlphaFoldDB" id="A0A811L4D9"/>
<name>A0A811L4D9_9BILA</name>
<evidence type="ECO:0000313" key="2">
    <source>
        <dbReference type="EMBL" id="CAD5224015.1"/>
    </source>
</evidence>
<accession>A0A811L4D9</accession>
<feature type="chain" id="PRO_5035681749" evidence="1">
    <location>
        <begin position="20"/>
        <end position="69"/>
    </location>
</feature>
<protein>
    <submittedName>
        <fullName evidence="2">Uncharacterized protein</fullName>
    </submittedName>
</protein>
<proteinExistence type="predicted"/>